<organism evidence="6 7">
    <name type="scientific">Coemansia spiralis</name>
    <dbReference type="NCBI Taxonomy" id="417178"/>
    <lineage>
        <taxon>Eukaryota</taxon>
        <taxon>Fungi</taxon>
        <taxon>Fungi incertae sedis</taxon>
        <taxon>Zoopagomycota</taxon>
        <taxon>Kickxellomycotina</taxon>
        <taxon>Kickxellomycetes</taxon>
        <taxon>Kickxellales</taxon>
        <taxon>Kickxellaceae</taxon>
        <taxon>Coemansia</taxon>
    </lineage>
</organism>
<keyword evidence="2" id="KW-0436">Ligase</keyword>
<dbReference type="PANTHER" id="PTHR24096">
    <property type="entry name" value="LONG-CHAIN-FATTY-ACID--COA LIGASE"/>
    <property type="match status" value="1"/>
</dbReference>
<dbReference type="InterPro" id="IPR000873">
    <property type="entry name" value="AMP-dep_synth/lig_dom"/>
</dbReference>
<reference evidence="6" key="1">
    <citation type="submission" date="2022-07" db="EMBL/GenBank/DDBJ databases">
        <title>Phylogenomic reconstructions and comparative analyses of Kickxellomycotina fungi.</title>
        <authorList>
            <person name="Reynolds N.K."/>
            <person name="Stajich J.E."/>
            <person name="Barry K."/>
            <person name="Grigoriev I.V."/>
            <person name="Crous P."/>
            <person name="Smith M.E."/>
        </authorList>
    </citation>
    <scope>NUCLEOTIDE SEQUENCE</scope>
    <source>
        <strain evidence="6">NRRL 3115</strain>
    </source>
</reference>
<evidence type="ECO:0000313" key="6">
    <source>
        <dbReference type="EMBL" id="KAJ2673580.1"/>
    </source>
</evidence>
<dbReference type="AlphaFoldDB" id="A0A9W8KX68"/>
<dbReference type="InterPro" id="IPR020845">
    <property type="entry name" value="AMP-binding_CS"/>
</dbReference>
<dbReference type="Pfam" id="PF00501">
    <property type="entry name" value="AMP-binding"/>
    <property type="match status" value="1"/>
</dbReference>
<gene>
    <name evidence="6" type="ORF">GGI25_004681</name>
</gene>
<comment type="caution">
    <text evidence="6">The sequence shown here is derived from an EMBL/GenBank/DDBJ whole genome shotgun (WGS) entry which is preliminary data.</text>
</comment>
<accession>A0A9W8KX68</accession>
<keyword evidence="3" id="KW-0472">Membrane</keyword>
<dbReference type="FunFam" id="3.30.300.30:FF:000007">
    <property type="entry name" value="4-coumarate--CoA ligase 2"/>
    <property type="match status" value="1"/>
</dbReference>
<keyword evidence="3" id="KW-0812">Transmembrane</keyword>
<evidence type="ECO:0000313" key="7">
    <source>
        <dbReference type="Proteomes" id="UP001151518"/>
    </source>
</evidence>
<dbReference type="GO" id="GO:0019748">
    <property type="term" value="P:secondary metabolic process"/>
    <property type="evidence" value="ECO:0007669"/>
    <property type="project" value="TreeGrafter"/>
</dbReference>
<dbReference type="InterPro" id="IPR042099">
    <property type="entry name" value="ANL_N_sf"/>
</dbReference>
<dbReference type="SUPFAM" id="SSF56801">
    <property type="entry name" value="Acetyl-CoA synthetase-like"/>
    <property type="match status" value="1"/>
</dbReference>
<dbReference type="Gene3D" id="3.30.300.30">
    <property type="match status" value="1"/>
</dbReference>
<dbReference type="InterPro" id="IPR025110">
    <property type="entry name" value="AMP-bd_C"/>
</dbReference>
<evidence type="ECO:0000256" key="2">
    <source>
        <dbReference type="ARBA" id="ARBA00022598"/>
    </source>
</evidence>
<dbReference type="OrthoDB" id="10253115at2759"/>
<sequence>MTVAEQTIISSLMAPVDIPDTDIATFFFDKLRTHSELADSTAPRPVFIDGSTDEQLTLVEIESLSTKLASGLYHAKGIRRGDVVAIMLPNSHLYLPIILSVLVLGASCTLANPAFTARELAFQLKDSCAKCIIAMAAFNGVVREAIEGLEEEVQVLFTDTPEPLKVSVEESCESIFDILTDLKPPVEPIDPSTTALIPYSSGTTGHPKGVILTHRNIIANILQAMAQMPLTNRGTTVAVLPMYHIYGLTFLCLIMPCRGLTTVTMHKFSMPEFLQLVERHQVEEALLVPPIVNMLAKMSNIDHDLSSLRSVLVGAAPLSKDTISVVEQRLPHMRVFQGYGLSETSPAISLNRYEDRVVESSGQLLPNIDAKVTSDSGDLKIGEIGELCFRGPNIMAGYLNNPEETQRSIDQDGFFHTGDIGYIDSHRHVYLTDRKKELIKFNGFQVAPAELEGVLLQHPLVRDCAVVGVFDQKRQTEVPRAFVVLNNNDSEDVGCIVEWANAQLAYYKHLRGGCVVVDAIPKSPSGKILRRVLKEKTQQS</sequence>
<comment type="similarity">
    <text evidence="1">Belongs to the ATP-dependent AMP-binding enzyme family.</text>
</comment>
<evidence type="ECO:0000259" key="4">
    <source>
        <dbReference type="Pfam" id="PF00501"/>
    </source>
</evidence>
<dbReference type="Gene3D" id="3.40.50.12780">
    <property type="entry name" value="N-terminal domain of ligase-like"/>
    <property type="match status" value="1"/>
</dbReference>
<dbReference type="Proteomes" id="UP001151518">
    <property type="component" value="Unassembled WGS sequence"/>
</dbReference>
<feature type="domain" description="AMP-dependent synthetase/ligase" evidence="4">
    <location>
        <begin position="40"/>
        <end position="399"/>
    </location>
</feature>
<feature type="transmembrane region" description="Helical" evidence="3">
    <location>
        <begin position="93"/>
        <end position="115"/>
    </location>
</feature>
<dbReference type="PANTHER" id="PTHR24096:SF149">
    <property type="entry name" value="AMP-BINDING DOMAIN-CONTAINING PROTEIN-RELATED"/>
    <property type="match status" value="1"/>
</dbReference>
<dbReference type="EMBL" id="JANBTW010000067">
    <property type="protein sequence ID" value="KAJ2673580.1"/>
    <property type="molecule type" value="Genomic_DNA"/>
</dbReference>
<evidence type="ECO:0000256" key="3">
    <source>
        <dbReference type="SAM" id="Phobius"/>
    </source>
</evidence>
<evidence type="ECO:0000259" key="5">
    <source>
        <dbReference type="Pfam" id="PF13193"/>
    </source>
</evidence>
<proteinExistence type="inferred from homology"/>
<dbReference type="GO" id="GO:0016405">
    <property type="term" value="F:CoA-ligase activity"/>
    <property type="evidence" value="ECO:0007669"/>
    <property type="project" value="TreeGrafter"/>
</dbReference>
<keyword evidence="3" id="KW-1133">Transmembrane helix</keyword>
<protein>
    <submittedName>
        <fullName evidence="6">Uncharacterized protein</fullName>
    </submittedName>
</protein>
<dbReference type="PROSITE" id="PS00455">
    <property type="entry name" value="AMP_BINDING"/>
    <property type="match status" value="1"/>
</dbReference>
<name>A0A9W8KX68_9FUNG</name>
<evidence type="ECO:0000256" key="1">
    <source>
        <dbReference type="ARBA" id="ARBA00006432"/>
    </source>
</evidence>
<dbReference type="Pfam" id="PF13193">
    <property type="entry name" value="AMP-binding_C"/>
    <property type="match status" value="1"/>
</dbReference>
<feature type="domain" description="AMP-binding enzyme C-terminal" evidence="5">
    <location>
        <begin position="450"/>
        <end position="527"/>
    </location>
</feature>
<dbReference type="InterPro" id="IPR045851">
    <property type="entry name" value="AMP-bd_C_sf"/>
</dbReference>
<dbReference type="CDD" id="cd05911">
    <property type="entry name" value="Firefly_Luc_like"/>
    <property type="match status" value="1"/>
</dbReference>